<evidence type="ECO:0000256" key="8">
    <source>
        <dbReference type="PIRSR" id="PIRSR618044-2"/>
    </source>
</evidence>
<evidence type="ECO:0000313" key="14">
    <source>
        <dbReference type="Proteomes" id="UP000014204"/>
    </source>
</evidence>
<keyword evidence="2 11" id="KW-0732">Signal</keyword>
<evidence type="ECO:0000256" key="3">
    <source>
        <dbReference type="ARBA" id="ARBA00022801"/>
    </source>
</evidence>
<feature type="active site" description="Proton acceptor" evidence="7">
    <location>
        <position position="100"/>
    </location>
</feature>
<dbReference type="GO" id="GO:0009002">
    <property type="term" value="F:serine-type D-Ala-D-Ala carboxypeptidase activity"/>
    <property type="evidence" value="ECO:0007669"/>
    <property type="project" value="InterPro"/>
</dbReference>
<keyword evidence="3" id="KW-0378">Hydrolase</keyword>
<feature type="binding site" evidence="8">
    <location>
        <position position="276"/>
    </location>
    <ligand>
        <name>substrate</name>
    </ligand>
</feature>
<name>R9L9T9_9ACTN</name>
<reference evidence="13 14" key="1">
    <citation type="submission" date="2013-04" db="EMBL/GenBank/DDBJ databases">
        <title>The Genome Sequence of Enterorhabdus caecimuris B7.</title>
        <authorList>
            <consortium name="The Broad Institute Genomics Platform"/>
            <consortium name="The Broad Institute Genome Sequencing Center for Infectious Disease"/>
            <person name="Earl A."/>
            <person name="Xavier R."/>
            <person name="Elson C."/>
            <person name="Duck W."/>
            <person name="Walker B."/>
            <person name="Young S."/>
            <person name="Zeng Q."/>
            <person name="Gargeya S."/>
            <person name="Fitzgerald M."/>
            <person name="Haas B."/>
            <person name="Abouelleil A."/>
            <person name="Allen A.W."/>
            <person name="Alvarado L."/>
            <person name="Arachchi H.M."/>
            <person name="Berlin A.M."/>
            <person name="Chapman S.B."/>
            <person name="Gainer-Dewar J."/>
            <person name="Goldberg J."/>
            <person name="Griggs A."/>
            <person name="Gujja S."/>
            <person name="Hansen M."/>
            <person name="Howarth C."/>
            <person name="Imamovic A."/>
            <person name="Ireland A."/>
            <person name="Larimer J."/>
            <person name="McCowan C."/>
            <person name="Murphy C."/>
            <person name="Pearson M."/>
            <person name="Poon T.W."/>
            <person name="Priest M."/>
            <person name="Roberts A."/>
            <person name="Saif S."/>
            <person name="Shea T."/>
            <person name="Sisk P."/>
            <person name="Sykes S."/>
            <person name="Wortman J."/>
            <person name="Nusbaum C."/>
            <person name="Birren B."/>
        </authorList>
    </citation>
    <scope>NUCLEOTIDE SEQUENCE [LARGE SCALE GENOMIC DNA]</scope>
    <source>
        <strain evidence="13 14">B7</strain>
    </source>
</reference>
<feature type="active site" description="Acyl-ester intermediate" evidence="7">
    <location>
        <position position="97"/>
    </location>
</feature>
<evidence type="ECO:0000256" key="11">
    <source>
        <dbReference type="SAM" id="SignalP"/>
    </source>
</evidence>
<dbReference type="STRING" id="1235794.C811_00538"/>
<evidence type="ECO:0000256" key="4">
    <source>
        <dbReference type="ARBA" id="ARBA00022960"/>
    </source>
</evidence>
<dbReference type="InterPro" id="IPR001967">
    <property type="entry name" value="Peptidase_S11_N"/>
</dbReference>
<feature type="signal peptide" evidence="11">
    <location>
        <begin position="1"/>
        <end position="43"/>
    </location>
</feature>
<dbReference type="SUPFAM" id="SSF56601">
    <property type="entry name" value="beta-lactamase/transpeptidase-like"/>
    <property type="match status" value="1"/>
</dbReference>
<accession>R9L9T9</accession>
<gene>
    <name evidence="13" type="ORF">C811_00538</name>
</gene>
<sequence length="515" mass="53343">MSTRANLTFPARPARACLTRRALACLLAFSLAASSLAPVAAWADVRPADEILGETVEARGLPAVACPNVTARYALVMDADGMVYFSRDADERGHIASITKVMTAIVALDSGVSLDSTVTVTPEAAQIGESSAMLQAGDTLTLKAAITGLMVSSGNDAAIAIAEALGSGMKTSDDQTANDAFVAAMNAKAAELGMDNTLFSNPHGLDIGDYDNEMYSTARDVALMCAYAMRNETFRSIVGQEKAQITVNRTGGKAVTIDLTSTDVLLGSYEGACGVKTGYTEQAGQSFAGACNRGEGDLYAIVLGAPSDAARFDDAKTLFNWVYDNQVSYALAHTDQTTTMTVDGTATEVPLIAEVPFTAWPDKRVKATFADPDAAVDVFAPAGNVSQEFHFRELTGSVSAGDVVGSVSFYQGGEVVATQDLVATEDAAAPDPLQAIGIWWDRLWQGFGGKDLVAAPLVQNDTPLIYDKAATRADGASVADIASGKTGETDATDTAEGGLDAAASDGASPSGDAAE</sequence>
<keyword evidence="14" id="KW-1185">Reference proteome</keyword>
<comment type="caution">
    <text evidence="13">The sequence shown here is derived from an EMBL/GenBank/DDBJ whole genome shotgun (WGS) entry which is preliminary data.</text>
</comment>
<proteinExistence type="inferred from homology"/>
<dbReference type="PRINTS" id="PR00725">
    <property type="entry name" value="DADACBPTASE1"/>
</dbReference>
<organism evidence="13 14">
    <name type="scientific">Adlercreutzia caecimuris B7</name>
    <dbReference type="NCBI Taxonomy" id="1235794"/>
    <lineage>
        <taxon>Bacteria</taxon>
        <taxon>Bacillati</taxon>
        <taxon>Actinomycetota</taxon>
        <taxon>Coriobacteriia</taxon>
        <taxon>Eggerthellales</taxon>
        <taxon>Eggerthellaceae</taxon>
        <taxon>Adlercreutzia</taxon>
    </lineage>
</organism>
<dbReference type="Pfam" id="PF00768">
    <property type="entry name" value="Peptidase_S11"/>
    <property type="match status" value="1"/>
</dbReference>
<evidence type="ECO:0000256" key="2">
    <source>
        <dbReference type="ARBA" id="ARBA00022729"/>
    </source>
</evidence>
<evidence type="ECO:0000256" key="6">
    <source>
        <dbReference type="ARBA" id="ARBA00023316"/>
    </source>
</evidence>
<dbReference type="Gene3D" id="2.60.410.10">
    <property type="entry name" value="D-Ala-D-Ala carboxypeptidase, C-terminal domain"/>
    <property type="match status" value="1"/>
</dbReference>
<keyword evidence="4" id="KW-0133">Cell shape</keyword>
<dbReference type="InterPro" id="IPR037167">
    <property type="entry name" value="Peptidase_S11_C_sf"/>
</dbReference>
<evidence type="ECO:0000256" key="1">
    <source>
        <dbReference type="ARBA" id="ARBA00007164"/>
    </source>
</evidence>
<dbReference type="PANTHER" id="PTHR21581">
    <property type="entry name" value="D-ALANYL-D-ALANINE CARBOXYPEPTIDASE"/>
    <property type="match status" value="1"/>
</dbReference>
<keyword evidence="5" id="KW-0573">Peptidoglycan synthesis</keyword>
<dbReference type="GO" id="GO:0071555">
    <property type="term" value="P:cell wall organization"/>
    <property type="evidence" value="ECO:0007669"/>
    <property type="project" value="UniProtKB-KW"/>
</dbReference>
<evidence type="ECO:0000313" key="13">
    <source>
        <dbReference type="EMBL" id="EOS52502.1"/>
    </source>
</evidence>
<keyword evidence="6" id="KW-0961">Cell wall biogenesis/degradation</keyword>
<dbReference type="Gene3D" id="3.40.710.10">
    <property type="entry name" value="DD-peptidase/beta-lactamase superfamily"/>
    <property type="match status" value="1"/>
</dbReference>
<feature type="chain" id="PRO_5004485401" description="Peptidase S11 D-alanyl-D-alanine carboxypeptidase A N-terminal domain-containing protein" evidence="11">
    <location>
        <begin position="44"/>
        <end position="515"/>
    </location>
</feature>
<evidence type="ECO:0000256" key="5">
    <source>
        <dbReference type="ARBA" id="ARBA00022984"/>
    </source>
</evidence>
<feature type="compositionally biased region" description="Low complexity" evidence="10">
    <location>
        <begin position="495"/>
        <end position="515"/>
    </location>
</feature>
<feature type="active site" evidence="7">
    <location>
        <position position="153"/>
    </location>
</feature>
<dbReference type="HOGENOM" id="CLU_027070_7_3_11"/>
<protein>
    <recommendedName>
        <fullName evidence="12">Peptidase S11 D-alanyl-D-alanine carboxypeptidase A N-terminal domain-containing protein</fullName>
    </recommendedName>
</protein>
<dbReference type="GO" id="GO:0009252">
    <property type="term" value="P:peptidoglycan biosynthetic process"/>
    <property type="evidence" value="ECO:0007669"/>
    <property type="project" value="UniProtKB-KW"/>
</dbReference>
<dbReference type="AlphaFoldDB" id="R9L9T9"/>
<dbReference type="InterPro" id="IPR012338">
    <property type="entry name" value="Beta-lactam/transpept-like"/>
</dbReference>
<evidence type="ECO:0000256" key="7">
    <source>
        <dbReference type="PIRSR" id="PIRSR618044-1"/>
    </source>
</evidence>
<dbReference type="InterPro" id="IPR018044">
    <property type="entry name" value="Peptidase_S11"/>
</dbReference>
<dbReference type="GO" id="GO:0008360">
    <property type="term" value="P:regulation of cell shape"/>
    <property type="evidence" value="ECO:0007669"/>
    <property type="project" value="UniProtKB-KW"/>
</dbReference>
<evidence type="ECO:0000259" key="12">
    <source>
        <dbReference type="Pfam" id="PF00768"/>
    </source>
</evidence>
<dbReference type="EMBL" id="ASSY01000005">
    <property type="protein sequence ID" value="EOS52502.1"/>
    <property type="molecule type" value="Genomic_DNA"/>
</dbReference>
<comment type="similarity">
    <text evidence="1 9">Belongs to the peptidase S11 family.</text>
</comment>
<dbReference type="GO" id="GO:0006508">
    <property type="term" value="P:proteolysis"/>
    <property type="evidence" value="ECO:0007669"/>
    <property type="project" value="InterPro"/>
</dbReference>
<dbReference type="Proteomes" id="UP000014204">
    <property type="component" value="Unassembled WGS sequence"/>
</dbReference>
<dbReference type="PATRIC" id="fig|1235794.3.peg.521"/>
<evidence type="ECO:0000256" key="9">
    <source>
        <dbReference type="RuleBase" id="RU004016"/>
    </source>
</evidence>
<feature type="domain" description="Peptidase S11 D-alanyl-D-alanine carboxypeptidase A N-terminal" evidence="12">
    <location>
        <begin position="65"/>
        <end position="306"/>
    </location>
</feature>
<evidence type="ECO:0000256" key="10">
    <source>
        <dbReference type="SAM" id="MobiDB-lite"/>
    </source>
</evidence>
<dbReference type="eggNOG" id="COG1686">
    <property type="taxonomic scope" value="Bacteria"/>
</dbReference>
<feature type="region of interest" description="Disordered" evidence="10">
    <location>
        <begin position="482"/>
        <end position="515"/>
    </location>
</feature>
<dbReference type="PANTHER" id="PTHR21581:SF33">
    <property type="entry name" value="D-ALANYL-D-ALANINE CARBOXYPEPTIDASE DACB"/>
    <property type="match status" value="1"/>
</dbReference>